<dbReference type="AlphaFoldDB" id="A0A2J5HTB8"/>
<dbReference type="Gene3D" id="3.20.20.140">
    <property type="entry name" value="Metal-dependent hydrolases"/>
    <property type="match status" value="1"/>
</dbReference>
<organism evidence="3 4">
    <name type="scientific">Aspergillus taichungensis</name>
    <dbReference type="NCBI Taxonomy" id="482145"/>
    <lineage>
        <taxon>Eukaryota</taxon>
        <taxon>Fungi</taxon>
        <taxon>Dikarya</taxon>
        <taxon>Ascomycota</taxon>
        <taxon>Pezizomycotina</taxon>
        <taxon>Eurotiomycetes</taxon>
        <taxon>Eurotiomycetidae</taxon>
        <taxon>Eurotiales</taxon>
        <taxon>Aspergillaceae</taxon>
        <taxon>Aspergillus</taxon>
        <taxon>Aspergillus subgen. Circumdati</taxon>
    </lineage>
</organism>
<dbReference type="SUPFAM" id="SSF51338">
    <property type="entry name" value="Composite domain of metallo-dependent hydrolases"/>
    <property type="match status" value="1"/>
</dbReference>
<evidence type="ECO:0000313" key="4">
    <source>
        <dbReference type="Proteomes" id="UP000235023"/>
    </source>
</evidence>
<dbReference type="InterPro" id="IPR011059">
    <property type="entry name" value="Metal-dep_hydrolase_composite"/>
</dbReference>
<dbReference type="PANTHER" id="PTHR43794:SF11">
    <property type="entry name" value="AMIDOHYDROLASE-RELATED DOMAIN-CONTAINING PROTEIN"/>
    <property type="match status" value="1"/>
</dbReference>
<dbReference type="GO" id="GO:0016810">
    <property type="term" value="F:hydrolase activity, acting on carbon-nitrogen (but not peptide) bonds"/>
    <property type="evidence" value="ECO:0007669"/>
    <property type="project" value="InterPro"/>
</dbReference>
<dbReference type="EMBL" id="KZ559546">
    <property type="protein sequence ID" value="PLN80533.1"/>
    <property type="molecule type" value="Genomic_DNA"/>
</dbReference>
<keyword evidence="1 3" id="KW-0378">Hydrolase</keyword>
<dbReference type="Pfam" id="PF01979">
    <property type="entry name" value="Amidohydro_1"/>
    <property type="match status" value="2"/>
</dbReference>
<feature type="domain" description="Amidohydrolase-related" evidence="2">
    <location>
        <begin position="61"/>
        <end position="135"/>
    </location>
</feature>
<dbReference type="SUPFAM" id="SSF51556">
    <property type="entry name" value="Metallo-dependent hydrolases"/>
    <property type="match status" value="1"/>
</dbReference>
<protein>
    <submittedName>
        <fullName evidence="3">Metallo-dependent hydrolase</fullName>
    </submittedName>
</protein>
<evidence type="ECO:0000259" key="2">
    <source>
        <dbReference type="Pfam" id="PF01979"/>
    </source>
</evidence>
<reference evidence="4" key="1">
    <citation type="submission" date="2017-12" db="EMBL/GenBank/DDBJ databases">
        <authorList>
            <consortium name="DOE Joint Genome Institute"/>
            <person name="Mondo S.J."/>
            <person name="Kjaerbolling I."/>
            <person name="Vesth T.C."/>
            <person name="Frisvad J.C."/>
            <person name="Nybo J.L."/>
            <person name="Theobald S."/>
            <person name="Kuo A."/>
            <person name="Bowyer P."/>
            <person name="Matsuda Y."/>
            <person name="Lyhne E.K."/>
            <person name="Kogle M.E."/>
            <person name="Clum A."/>
            <person name="Lipzen A."/>
            <person name="Salamov A."/>
            <person name="Ngan C.Y."/>
            <person name="Daum C."/>
            <person name="Chiniquy J."/>
            <person name="Barry K."/>
            <person name="LaButti K."/>
            <person name="Haridas S."/>
            <person name="Simmons B.A."/>
            <person name="Magnuson J.K."/>
            <person name="Mortensen U.H."/>
            <person name="Larsen T.O."/>
            <person name="Grigoriev I.V."/>
            <person name="Baker S.E."/>
            <person name="Andersen M.R."/>
            <person name="Nordberg H.P."/>
            <person name="Cantor M.N."/>
            <person name="Hua S.X."/>
        </authorList>
    </citation>
    <scope>NUCLEOTIDE SEQUENCE [LARGE SCALE GENOMIC DNA]</scope>
    <source>
        <strain evidence="4">IBT 19404</strain>
    </source>
</reference>
<feature type="domain" description="Amidohydrolase-related" evidence="2">
    <location>
        <begin position="241"/>
        <end position="425"/>
    </location>
</feature>
<name>A0A2J5HTB8_9EURO</name>
<dbReference type="Gene3D" id="2.30.40.10">
    <property type="entry name" value="Urease, subunit C, domain 1"/>
    <property type="match status" value="1"/>
</dbReference>
<sequence>MVSTILLRNATVLVPSGNPDDSVVALRQHSLLIQENKIAQISPHISPPSEQTQVIDCTGKIVSPGFIDTHHHMWQTQLKGRHANHTLLEYMPSGNLQQSNFTPEDMFWGELGGCLEALDAGTTTVVDHAHLNVSAAHTWSAVEATVSSGIRSVFCYTPTLKLKAWKPDMVPDFNILDEWVLRQLDELGAASPFGEGRVQLGLGFDGFMLPREVVIALFTRARNAGAKVITSHYVRGYFGPGSYVDLLEDYGLLGPDILISHATNPTPADIEKLQKAQSWISSTPDTELQMGHGKPICFQAGCRDISSLGIDCHSNNSSDMMTQMRLALQSERSYRHEELIAQGKSSRSLDITVQDAFRLATIQGARAIHMEEQLGSIEVGKLADLVIFDARSPGMICASEEDPVAAIVLHSSIRDVDTVIVDGRIRKDDGKLAPVDIDPSLPGVTIPKQSVGWGDVAKELLSSRERVLGASAKAGADDFDHQVPAAIKLFHADPKKFV</sequence>
<keyword evidence="4" id="KW-1185">Reference proteome</keyword>
<gene>
    <name evidence="3" type="ORF">BDW42DRAFT_170599</name>
</gene>
<dbReference type="Proteomes" id="UP000235023">
    <property type="component" value="Unassembled WGS sequence"/>
</dbReference>
<dbReference type="InterPro" id="IPR006680">
    <property type="entry name" value="Amidohydro-rel"/>
</dbReference>
<proteinExistence type="predicted"/>
<accession>A0A2J5HTB8</accession>
<evidence type="ECO:0000313" key="3">
    <source>
        <dbReference type="EMBL" id="PLN80533.1"/>
    </source>
</evidence>
<dbReference type="InterPro" id="IPR050287">
    <property type="entry name" value="MTA/SAH_deaminase"/>
</dbReference>
<dbReference type="InterPro" id="IPR032466">
    <property type="entry name" value="Metal_Hydrolase"/>
</dbReference>
<dbReference type="OrthoDB" id="194468at2759"/>
<evidence type="ECO:0000256" key="1">
    <source>
        <dbReference type="ARBA" id="ARBA00022801"/>
    </source>
</evidence>
<dbReference type="PANTHER" id="PTHR43794">
    <property type="entry name" value="AMINOHYDROLASE SSNA-RELATED"/>
    <property type="match status" value="1"/>
</dbReference>